<evidence type="ECO:0000256" key="9">
    <source>
        <dbReference type="ARBA" id="ARBA00023315"/>
    </source>
</evidence>
<evidence type="ECO:0000313" key="17">
    <source>
        <dbReference type="Proteomes" id="UP000011115"/>
    </source>
</evidence>
<reference evidence="17" key="1">
    <citation type="journal article" date="2011" name="Nature">
        <title>Genome sequence and analysis of the tuber crop potato.</title>
        <authorList>
            <consortium name="The Potato Genome Sequencing Consortium"/>
        </authorList>
    </citation>
    <scope>NUCLEOTIDE SEQUENCE [LARGE SCALE GENOMIC DNA]</scope>
    <source>
        <strain evidence="17">cv. DM1-3 516 R44</strain>
    </source>
</reference>
<name>M1ARP2_SOLTU</name>
<sequence>MKVSDIESTARAVLPKFYSEDLHPESWRVFSSCGKRCVLTSTPRIMVEPFLKDYLGVDIVLGTEIETYKGRATGFVRAPGVLVGKNKANALRRIFGETQPEIGLGDCDTDIPYMSLCKERYYVPRNPRIKALCINKSG</sequence>
<dbReference type="InterPro" id="IPR056462">
    <property type="entry name" value="HAD_RAM2/GPAT1-8"/>
</dbReference>
<dbReference type="EC" id="2.3.1.15" evidence="4"/>
<proteinExistence type="inferred from homology"/>
<dbReference type="Proteomes" id="UP000011115">
    <property type="component" value="Unassembled WGS sequence"/>
</dbReference>
<keyword evidence="8" id="KW-0472">Membrane</keyword>
<dbReference type="FunFam" id="3.40.50.1000:FF:000243">
    <property type="entry name" value="Glycerol-3-phosphate 2-O-acyltransferase 6"/>
    <property type="match status" value="1"/>
</dbReference>
<evidence type="ECO:0000256" key="3">
    <source>
        <dbReference type="ARBA" id="ARBA00007937"/>
    </source>
</evidence>
<evidence type="ECO:0000256" key="2">
    <source>
        <dbReference type="ARBA" id="ARBA00005175"/>
    </source>
</evidence>
<dbReference type="GO" id="GO:0016020">
    <property type="term" value="C:membrane"/>
    <property type="evidence" value="ECO:0007669"/>
    <property type="project" value="UniProtKB-SubCell"/>
</dbReference>
<dbReference type="InterPro" id="IPR023214">
    <property type="entry name" value="HAD_sf"/>
</dbReference>
<comment type="subcellular location">
    <subcellularLocation>
        <location evidence="1">Membrane</location>
        <topology evidence="1">Multi-pass membrane protein</topology>
    </subcellularLocation>
</comment>
<dbReference type="PANTHER" id="PTHR15486:SF67">
    <property type="entry name" value="GLYCEROL-3-PHOSPHATE 2-O-ACYLTRANSFERASE 6-LIKE"/>
    <property type="match status" value="1"/>
</dbReference>
<dbReference type="OrthoDB" id="1671079at2759"/>
<dbReference type="GO" id="GO:0009610">
    <property type="term" value="P:response to symbiotic fungus"/>
    <property type="evidence" value="ECO:0007669"/>
    <property type="project" value="UniProtKB-ARBA"/>
</dbReference>
<evidence type="ECO:0000256" key="1">
    <source>
        <dbReference type="ARBA" id="ARBA00004141"/>
    </source>
</evidence>
<protein>
    <recommendedName>
        <fullName evidence="13">Glycerol-3-phosphate acyltransferase RAM2</fullName>
        <ecNumber evidence="4">2.3.1.15</ecNumber>
    </recommendedName>
    <alternativeName>
        <fullName evidence="14">Protein REQUIRED FOR ARBUSCULAR MYCORRHIZATION 2</fullName>
    </alternativeName>
</protein>
<reference evidence="16" key="2">
    <citation type="submission" date="2015-06" db="UniProtKB">
        <authorList>
            <consortium name="EnsemblPlants"/>
        </authorList>
    </citation>
    <scope>IDENTIFICATION</scope>
    <source>
        <strain evidence="16">DM1-3 516 R44</strain>
    </source>
</reference>
<keyword evidence="5" id="KW-0808">Transferase</keyword>
<dbReference type="AlphaFoldDB" id="M1ARP2"/>
<gene>
    <name evidence="16" type="primary">LOC107061331</name>
</gene>
<dbReference type="SUPFAM" id="SSF56784">
    <property type="entry name" value="HAD-like"/>
    <property type="match status" value="1"/>
</dbReference>
<comment type="pathway">
    <text evidence="2">Lipid metabolism; glycerolipid metabolism.</text>
</comment>
<dbReference type="GO" id="GO:0004366">
    <property type="term" value="F:glycerol-3-phosphate O-acyltransferase activity"/>
    <property type="evidence" value="ECO:0007669"/>
    <property type="project" value="UniProtKB-EC"/>
</dbReference>
<evidence type="ECO:0000256" key="8">
    <source>
        <dbReference type="ARBA" id="ARBA00023136"/>
    </source>
</evidence>
<keyword evidence="7" id="KW-1133">Transmembrane helix</keyword>
<evidence type="ECO:0000313" key="16">
    <source>
        <dbReference type="EnsemblPlants" id="PGSC0003DMT400028780"/>
    </source>
</evidence>
<dbReference type="PANTHER" id="PTHR15486">
    <property type="entry name" value="ANCIENT UBIQUITOUS PROTEIN"/>
    <property type="match status" value="1"/>
</dbReference>
<evidence type="ECO:0000256" key="5">
    <source>
        <dbReference type="ARBA" id="ARBA00022679"/>
    </source>
</evidence>
<evidence type="ECO:0000256" key="7">
    <source>
        <dbReference type="ARBA" id="ARBA00022989"/>
    </source>
</evidence>
<dbReference type="Gramene" id="PGSC0003DMT400028780">
    <property type="protein sequence ID" value="PGSC0003DMT400028780"/>
    <property type="gene ID" value="PGSC0003DMG400011078"/>
</dbReference>
<evidence type="ECO:0000256" key="4">
    <source>
        <dbReference type="ARBA" id="ARBA00013113"/>
    </source>
</evidence>
<feature type="domain" description="Glycerol-3-phosphate acyltransferase RAM2/GPAT1-8 HAD-like" evidence="15">
    <location>
        <begin position="1"/>
        <end position="123"/>
    </location>
</feature>
<evidence type="ECO:0000256" key="12">
    <source>
        <dbReference type="ARBA" id="ARBA00060536"/>
    </source>
</evidence>
<comment type="pathway">
    <text evidence="12">Glycerolipid metabolism.</text>
</comment>
<dbReference type="InterPro" id="IPR036412">
    <property type="entry name" value="HAD-like_sf"/>
</dbReference>
<comment type="catalytic activity">
    <reaction evidence="10">
        <text>sn-glycerol 3-phosphate + an acyl-CoA = a 1-acyl-sn-glycero-3-phosphate + CoA</text>
        <dbReference type="Rhea" id="RHEA:15325"/>
        <dbReference type="ChEBI" id="CHEBI:57287"/>
        <dbReference type="ChEBI" id="CHEBI:57597"/>
        <dbReference type="ChEBI" id="CHEBI:57970"/>
        <dbReference type="ChEBI" id="CHEBI:58342"/>
        <dbReference type="EC" id="2.3.1.15"/>
    </reaction>
</comment>
<evidence type="ECO:0000256" key="10">
    <source>
        <dbReference type="ARBA" id="ARBA00048427"/>
    </source>
</evidence>
<evidence type="ECO:0000259" key="15">
    <source>
        <dbReference type="Pfam" id="PF23270"/>
    </source>
</evidence>
<dbReference type="HOGENOM" id="CLU_1858784_0_0_1"/>
<keyword evidence="17" id="KW-1185">Reference proteome</keyword>
<evidence type="ECO:0000256" key="14">
    <source>
        <dbReference type="ARBA" id="ARBA00077294"/>
    </source>
</evidence>
<keyword evidence="6" id="KW-0812">Transmembrane</keyword>
<comment type="function">
    <text evidence="11">Involved in the production of cutin monomers. Esterifies acyl-group from acyl-ACP to the sn-2 position of glycerol-3-phosphate, a step in cutin biosynthesis. Required for colonization of the root by mycorrhizal fungi, and appropriate hyphopodia and arbuscule formation. Cutin monomers act as plant signals that promote colonization by arbuscular mycorrhizal fungi. This signaling function has been recruited by pathogenic oomycetes to facilitate appressoria formation and their own invasion.</text>
</comment>
<dbReference type="Gene3D" id="3.40.50.1000">
    <property type="entry name" value="HAD superfamily/HAD-like"/>
    <property type="match status" value="1"/>
</dbReference>
<evidence type="ECO:0000256" key="11">
    <source>
        <dbReference type="ARBA" id="ARBA00057026"/>
    </source>
</evidence>
<organism evidence="16 17">
    <name type="scientific">Solanum tuberosum</name>
    <name type="common">Potato</name>
    <dbReference type="NCBI Taxonomy" id="4113"/>
    <lineage>
        <taxon>Eukaryota</taxon>
        <taxon>Viridiplantae</taxon>
        <taxon>Streptophyta</taxon>
        <taxon>Embryophyta</taxon>
        <taxon>Tracheophyta</taxon>
        <taxon>Spermatophyta</taxon>
        <taxon>Magnoliopsida</taxon>
        <taxon>eudicotyledons</taxon>
        <taxon>Gunneridae</taxon>
        <taxon>Pentapetalae</taxon>
        <taxon>asterids</taxon>
        <taxon>lamiids</taxon>
        <taxon>Solanales</taxon>
        <taxon>Solanaceae</taxon>
        <taxon>Solanoideae</taxon>
        <taxon>Solaneae</taxon>
        <taxon>Solanum</taxon>
    </lineage>
</organism>
<comment type="similarity">
    <text evidence="3">Belongs to the GPAT/DAPAT family.</text>
</comment>
<dbReference type="Pfam" id="PF23270">
    <property type="entry name" value="HAD_RAM2_N"/>
    <property type="match status" value="1"/>
</dbReference>
<dbReference type="EnsemblPlants" id="PGSC0003DMT400028780">
    <property type="protein sequence ID" value="PGSC0003DMT400028780"/>
    <property type="gene ID" value="PGSC0003DMG400011078"/>
</dbReference>
<accession>M1ARP2</accession>
<evidence type="ECO:0000256" key="13">
    <source>
        <dbReference type="ARBA" id="ARBA00069630"/>
    </source>
</evidence>
<evidence type="ECO:0000256" key="6">
    <source>
        <dbReference type="ARBA" id="ARBA00022692"/>
    </source>
</evidence>
<keyword evidence="9" id="KW-0012">Acyltransferase</keyword>